<dbReference type="InterPro" id="IPR001509">
    <property type="entry name" value="Epimerase_deHydtase"/>
</dbReference>
<dbReference type="InterPro" id="IPR036291">
    <property type="entry name" value="NAD(P)-bd_dom_sf"/>
</dbReference>
<evidence type="ECO:0000313" key="2">
    <source>
        <dbReference type="EMBL" id="QKQ99962.1"/>
    </source>
</evidence>
<gene>
    <name evidence="2" type="ORF">GWK48_05840</name>
</gene>
<dbReference type="InterPro" id="IPR050177">
    <property type="entry name" value="Lipid_A_modif_metabolic_enz"/>
</dbReference>
<accession>A0A6N0NVT7</accession>
<reference evidence="2 3" key="1">
    <citation type="submission" date="2020-02" db="EMBL/GenBank/DDBJ databases">
        <title>Comparative genome analysis reveals the metabolism and evolution of the thermophilic archaeal genus Metallosphaera.</title>
        <authorList>
            <person name="Jiang C."/>
        </authorList>
    </citation>
    <scope>NUCLEOTIDE SEQUENCE [LARGE SCALE GENOMIC DNA]</scope>
    <source>
        <strain evidence="2 3">Ric-A</strain>
    </source>
</reference>
<dbReference type="OrthoDB" id="4907at2157"/>
<keyword evidence="3" id="KW-1185">Reference proteome</keyword>
<dbReference type="KEGG" id="mten:GWK48_05840"/>
<dbReference type="Gene3D" id="3.40.50.720">
    <property type="entry name" value="NAD(P)-binding Rossmann-like Domain"/>
    <property type="match status" value="1"/>
</dbReference>
<dbReference type="AlphaFoldDB" id="A0A6N0NVT7"/>
<dbReference type="Proteomes" id="UP000509301">
    <property type="component" value="Chromosome"/>
</dbReference>
<evidence type="ECO:0000313" key="3">
    <source>
        <dbReference type="Proteomes" id="UP000509301"/>
    </source>
</evidence>
<dbReference type="RefSeq" id="WP_174630459.1">
    <property type="nucleotide sequence ID" value="NZ_CP049074.1"/>
</dbReference>
<dbReference type="Pfam" id="PF01370">
    <property type="entry name" value="Epimerase"/>
    <property type="match status" value="1"/>
</dbReference>
<protein>
    <submittedName>
        <fullName evidence="2">NAD-dependent epimerase/dehydratase family protein</fullName>
    </submittedName>
</protein>
<dbReference type="Gene3D" id="3.90.25.10">
    <property type="entry name" value="UDP-galactose 4-epimerase, domain 1"/>
    <property type="match status" value="1"/>
</dbReference>
<evidence type="ECO:0000259" key="1">
    <source>
        <dbReference type="Pfam" id="PF01370"/>
    </source>
</evidence>
<dbReference type="PANTHER" id="PTHR43245">
    <property type="entry name" value="BIFUNCTIONAL POLYMYXIN RESISTANCE PROTEIN ARNA"/>
    <property type="match status" value="1"/>
</dbReference>
<dbReference type="GeneID" id="55641452"/>
<organism evidence="2 3">
    <name type="scientific">Metallosphaera tengchongensis</name>
    <dbReference type="NCBI Taxonomy" id="1532350"/>
    <lineage>
        <taxon>Archaea</taxon>
        <taxon>Thermoproteota</taxon>
        <taxon>Thermoprotei</taxon>
        <taxon>Sulfolobales</taxon>
        <taxon>Sulfolobaceae</taxon>
        <taxon>Metallosphaera</taxon>
    </lineage>
</organism>
<feature type="domain" description="NAD-dependent epimerase/dehydratase" evidence="1">
    <location>
        <begin position="4"/>
        <end position="226"/>
    </location>
</feature>
<name>A0A6N0NVT7_9CREN</name>
<sequence>MSQVVTGGAGYIGGHLVDKLLDLGKEVISIDDLSFGNYINPKSRFFRTDLRVTFPKVEECDTVFHLAANPDVRTSMENIEDHFERDVKVSLNALEMARVSDCKFFIFFSSSTVYGEAPVPTSEDVETRPISNYGLFKLMGEQMVKFYSDNYGLKAVSLRLANITGGRVSHGVVIDFIKKLLRNPNELEILGNGKQRKSYLYVEDLIDAILLLQNKSIDKYNFYNVGNEDWITVEEIAQIVEDKMNLRPVHRYLDSGDGRGWKGDVRFMLLDISKIKALGWKPKLSSKEVVLRATEDALRLLNYAKS</sequence>
<dbReference type="EMBL" id="CP049074">
    <property type="protein sequence ID" value="QKQ99962.1"/>
    <property type="molecule type" value="Genomic_DNA"/>
</dbReference>
<dbReference type="SUPFAM" id="SSF51735">
    <property type="entry name" value="NAD(P)-binding Rossmann-fold domains"/>
    <property type="match status" value="1"/>
</dbReference>
<dbReference type="PANTHER" id="PTHR43245:SF13">
    <property type="entry name" value="UDP-D-APIOSE_UDP-D-XYLOSE SYNTHASE 2"/>
    <property type="match status" value="1"/>
</dbReference>
<proteinExistence type="predicted"/>